<evidence type="ECO:0000256" key="2">
    <source>
        <dbReference type="SAM" id="Phobius"/>
    </source>
</evidence>
<protein>
    <submittedName>
        <fullName evidence="3">Uncharacterized protein</fullName>
    </submittedName>
</protein>
<evidence type="ECO:0000313" key="4">
    <source>
        <dbReference type="Proteomes" id="UP001244207"/>
    </source>
</evidence>
<gene>
    <name evidence="3" type="ORF">BDZ83DRAFT_647880</name>
</gene>
<proteinExistence type="predicted"/>
<feature type="transmembrane region" description="Helical" evidence="2">
    <location>
        <begin position="49"/>
        <end position="71"/>
    </location>
</feature>
<comment type="caution">
    <text evidence="3">The sequence shown here is derived from an EMBL/GenBank/DDBJ whole genome shotgun (WGS) entry which is preliminary data.</text>
</comment>
<keyword evidence="2" id="KW-0472">Membrane</keyword>
<keyword evidence="4" id="KW-1185">Reference proteome</keyword>
<sequence length="118" mass="13051">MQRGAHPGNTSLMSGWERPSVRMESAFHPPPRTILYDELQTVVCVPEEWLTGASVVNVWLVMTSTAYYGYLRYVGQLARPRSEYFDSTSDVPRGRESGAPVLPPKSPCGSAEVLTMST</sequence>
<keyword evidence="2" id="KW-0812">Transmembrane</keyword>
<reference evidence="3" key="1">
    <citation type="submission" date="2021-12" db="EMBL/GenBank/DDBJ databases">
        <title>Comparative genomics, transcriptomics and evolutionary studies reveal genomic signatures of adaptation to plant cell wall in hemibiotrophic fungi.</title>
        <authorList>
            <consortium name="DOE Joint Genome Institute"/>
            <person name="Baroncelli R."/>
            <person name="Diaz J.F."/>
            <person name="Benocci T."/>
            <person name="Peng M."/>
            <person name="Battaglia E."/>
            <person name="Haridas S."/>
            <person name="Andreopoulos W."/>
            <person name="Labutti K."/>
            <person name="Pangilinan J."/>
            <person name="Floch G.L."/>
            <person name="Makela M.R."/>
            <person name="Henrissat B."/>
            <person name="Grigoriev I.V."/>
            <person name="Crouch J.A."/>
            <person name="De Vries R.P."/>
            <person name="Sukno S.A."/>
            <person name="Thon M.R."/>
        </authorList>
    </citation>
    <scope>NUCLEOTIDE SEQUENCE</scope>
    <source>
        <strain evidence="3">CBS 112980</strain>
    </source>
</reference>
<name>A0AAD9D082_GLOAC</name>
<dbReference type="RefSeq" id="XP_060369275.1">
    <property type="nucleotide sequence ID" value="XM_060510122.1"/>
</dbReference>
<dbReference type="GeneID" id="85394021"/>
<keyword evidence="2" id="KW-1133">Transmembrane helix</keyword>
<evidence type="ECO:0000313" key="3">
    <source>
        <dbReference type="EMBL" id="KAK1729220.1"/>
    </source>
</evidence>
<accession>A0AAD9D082</accession>
<organism evidence="3 4">
    <name type="scientific">Glomerella acutata</name>
    <name type="common">Colletotrichum acutatum</name>
    <dbReference type="NCBI Taxonomy" id="27357"/>
    <lineage>
        <taxon>Eukaryota</taxon>
        <taxon>Fungi</taxon>
        <taxon>Dikarya</taxon>
        <taxon>Ascomycota</taxon>
        <taxon>Pezizomycotina</taxon>
        <taxon>Sordariomycetes</taxon>
        <taxon>Hypocreomycetidae</taxon>
        <taxon>Glomerellales</taxon>
        <taxon>Glomerellaceae</taxon>
        <taxon>Colletotrichum</taxon>
        <taxon>Colletotrichum acutatum species complex</taxon>
    </lineage>
</organism>
<evidence type="ECO:0000256" key="1">
    <source>
        <dbReference type="SAM" id="MobiDB-lite"/>
    </source>
</evidence>
<dbReference type="EMBL" id="JAHMHS010000012">
    <property type="protein sequence ID" value="KAK1729220.1"/>
    <property type="molecule type" value="Genomic_DNA"/>
</dbReference>
<feature type="region of interest" description="Disordered" evidence="1">
    <location>
        <begin position="84"/>
        <end position="118"/>
    </location>
</feature>
<dbReference type="Proteomes" id="UP001244207">
    <property type="component" value="Unassembled WGS sequence"/>
</dbReference>
<dbReference type="AlphaFoldDB" id="A0AAD9D082"/>